<evidence type="ECO:0000313" key="1">
    <source>
        <dbReference type="EMBL" id="KAK7273884.1"/>
    </source>
</evidence>
<gene>
    <name evidence="1" type="ORF">RIF29_14948</name>
</gene>
<dbReference type="Gene3D" id="3.40.50.1820">
    <property type="entry name" value="alpha/beta hydrolase"/>
    <property type="match status" value="1"/>
</dbReference>
<comment type="caution">
    <text evidence="1">The sequence shown here is derived from an EMBL/GenBank/DDBJ whole genome shotgun (WGS) entry which is preliminary data.</text>
</comment>
<dbReference type="SUPFAM" id="SSF53474">
    <property type="entry name" value="alpha/beta-Hydrolases"/>
    <property type="match status" value="1"/>
</dbReference>
<evidence type="ECO:0000313" key="2">
    <source>
        <dbReference type="Proteomes" id="UP001372338"/>
    </source>
</evidence>
<dbReference type="EMBL" id="JAYWIO010000003">
    <property type="protein sequence ID" value="KAK7273884.1"/>
    <property type="molecule type" value="Genomic_DNA"/>
</dbReference>
<keyword evidence="2" id="KW-1185">Reference proteome</keyword>
<organism evidence="1 2">
    <name type="scientific">Crotalaria pallida</name>
    <name type="common">Smooth rattlebox</name>
    <name type="synonym">Crotalaria striata</name>
    <dbReference type="NCBI Taxonomy" id="3830"/>
    <lineage>
        <taxon>Eukaryota</taxon>
        <taxon>Viridiplantae</taxon>
        <taxon>Streptophyta</taxon>
        <taxon>Embryophyta</taxon>
        <taxon>Tracheophyta</taxon>
        <taxon>Spermatophyta</taxon>
        <taxon>Magnoliopsida</taxon>
        <taxon>eudicotyledons</taxon>
        <taxon>Gunneridae</taxon>
        <taxon>Pentapetalae</taxon>
        <taxon>rosids</taxon>
        <taxon>fabids</taxon>
        <taxon>Fabales</taxon>
        <taxon>Fabaceae</taxon>
        <taxon>Papilionoideae</taxon>
        <taxon>50 kb inversion clade</taxon>
        <taxon>genistoids sensu lato</taxon>
        <taxon>core genistoids</taxon>
        <taxon>Crotalarieae</taxon>
        <taxon>Crotalaria</taxon>
    </lineage>
</organism>
<dbReference type="Proteomes" id="UP001372338">
    <property type="component" value="Unassembled WGS sequence"/>
</dbReference>
<sequence length="75" mass="8413">MHDDQSCLVKQKTLIIWGQNDRIISNKLAVIPECGHIPHVERQKSVVKFIVEFLQRETKTNASLTGAAIDSLVPC</sequence>
<accession>A0AAN9FCN4</accession>
<dbReference type="InterPro" id="IPR029058">
    <property type="entry name" value="AB_hydrolase_fold"/>
</dbReference>
<reference evidence="1 2" key="1">
    <citation type="submission" date="2024-01" db="EMBL/GenBank/DDBJ databases">
        <title>The genomes of 5 underutilized Papilionoideae crops provide insights into root nodulation and disease resistanc.</title>
        <authorList>
            <person name="Yuan L."/>
        </authorList>
    </citation>
    <scope>NUCLEOTIDE SEQUENCE [LARGE SCALE GENOMIC DNA]</scope>
    <source>
        <strain evidence="1">ZHUSHIDOU_FW_LH</strain>
        <tissue evidence="1">Leaf</tissue>
    </source>
</reference>
<dbReference type="AlphaFoldDB" id="A0AAN9FCN4"/>
<name>A0AAN9FCN4_CROPI</name>
<proteinExistence type="predicted"/>
<protein>
    <submittedName>
        <fullName evidence="1">Uncharacterized protein</fullName>
    </submittedName>
</protein>